<name>A0ABW7YLS3_9ACTN</name>
<dbReference type="InterPro" id="IPR034154">
    <property type="entry name" value="TOPRIM_DnaG/twinkle"/>
</dbReference>
<evidence type="ECO:0000313" key="2">
    <source>
        <dbReference type="Proteomes" id="UP001612741"/>
    </source>
</evidence>
<sequence length="532" mass="59474">MDILNDVVLPRLEGVRAQPGGYMALCPAHPDNKPSLSVTRGKEQPVILHCHAMCDRDDILAAIGLTWADVCKPREERDQHGGWTPRGPAVAVYDYVDEAGRLLFQVMRTADKQFPCRVPDPTRPKGWSWRLGDTRRPLYRLPKVIEGIRDGHVIFITEGEKDVHTLEEQGLIATCNPGGAGKWRPEYNEIFREADVTIICDRDNAGEAHARQVRDALTGIASSIRIMEPAVGKDATDHFQAGKKLPDLVPIWTSEKESEVVLAPDLWEFIAVDDTDHDWVVPNLLERGDRLVWTGFEGLGKSMAIRQMAVMVAAGMHPFKWTDIPPMRVLLIDCENSEQQSRRKFRPLAAASVKFGHRVPDGALRLIHRPAGIDVLRADDAAWLLERVEAHKPDLLFIGPFYRLHAGNINDEDAARKTVAVLDHARVLGDCAMVIEAHAGHGEQGAKRSVRPVGSSLLLRWPEFGFGIAPDDPDQREGERCKTVAVKAWRGARDDRDWPTRLTYGGEGSWPWQIAPDFIPAPGWETRTRRSA</sequence>
<dbReference type="SUPFAM" id="SSF52540">
    <property type="entry name" value="P-loop containing nucleoside triphosphate hydrolases"/>
    <property type="match status" value="1"/>
</dbReference>
<organism evidence="1 2">
    <name type="scientific">Nonomuraea typhae</name>
    <dbReference type="NCBI Taxonomy" id="2603600"/>
    <lineage>
        <taxon>Bacteria</taxon>
        <taxon>Bacillati</taxon>
        <taxon>Actinomycetota</taxon>
        <taxon>Actinomycetes</taxon>
        <taxon>Streptosporangiales</taxon>
        <taxon>Streptosporangiaceae</taxon>
        <taxon>Nonomuraea</taxon>
    </lineage>
</organism>
<dbReference type="EMBL" id="JBITGY010000002">
    <property type="protein sequence ID" value="MFI6496853.1"/>
    <property type="molecule type" value="Genomic_DNA"/>
</dbReference>
<keyword evidence="2" id="KW-1185">Reference proteome</keyword>
<reference evidence="1 2" key="1">
    <citation type="submission" date="2024-10" db="EMBL/GenBank/DDBJ databases">
        <title>The Natural Products Discovery Center: Release of the First 8490 Sequenced Strains for Exploring Actinobacteria Biosynthetic Diversity.</title>
        <authorList>
            <person name="Kalkreuter E."/>
            <person name="Kautsar S.A."/>
            <person name="Yang D."/>
            <person name="Bader C.D."/>
            <person name="Teijaro C.N."/>
            <person name="Fluegel L."/>
            <person name="Davis C.M."/>
            <person name="Simpson J.R."/>
            <person name="Lauterbach L."/>
            <person name="Steele A.D."/>
            <person name="Gui C."/>
            <person name="Meng S."/>
            <person name="Li G."/>
            <person name="Viehrig K."/>
            <person name="Ye F."/>
            <person name="Su P."/>
            <person name="Kiefer A.F."/>
            <person name="Nichols A."/>
            <person name="Cepeda A.J."/>
            <person name="Yan W."/>
            <person name="Fan B."/>
            <person name="Jiang Y."/>
            <person name="Adhikari A."/>
            <person name="Zheng C.-J."/>
            <person name="Schuster L."/>
            <person name="Cowan T.M."/>
            <person name="Smanski M.J."/>
            <person name="Chevrette M.G."/>
            <person name="De Carvalho L.P.S."/>
            <person name="Shen B."/>
        </authorList>
    </citation>
    <scope>NUCLEOTIDE SEQUENCE [LARGE SCALE GENOMIC DNA]</scope>
    <source>
        <strain evidence="1 2">NPDC050545</strain>
    </source>
</reference>
<evidence type="ECO:0000313" key="1">
    <source>
        <dbReference type="EMBL" id="MFI6496853.1"/>
    </source>
</evidence>
<dbReference type="SUPFAM" id="SSF56731">
    <property type="entry name" value="DNA primase core"/>
    <property type="match status" value="1"/>
</dbReference>
<dbReference type="RefSeq" id="WP_397079298.1">
    <property type="nucleotide sequence ID" value="NZ_JBITGY010000002.1"/>
</dbReference>
<dbReference type="Pfam" id="PF13481">
    <property type="entry name" value="AAA_25"/>
    <property type="match status" value="1"/>
</dbReference>
<dbReference type="InterPro" id="IPR027417">
    <property type="entry name" value="P-loop_NTPase"/>
</dbReference>
<dbReference type="Gene3D" id="3.40.50.300">
    <property type="entry name" value="P-loop containing nucleotide triphosphate hydrolases"/>
    <property type="match status" value="1"/>
</dbReference>
<accession>A0ABW7YLS3</accession>
<comment type="caution">
    <text evidence="1">The sequence shown here is derived from an EMBL/GenBank/DDBJ whole genome shotgun (WGS) entry which is preliminary data.</text>
</comment>
<dbReference type="CDD" id="cd01029">
    <property type="entry name" value="TOPRIM_primases"/>
    <property type="match status" value="1"/>
</dbReference>
<gene>
    <name evidence="1" type="ORF">ACIBG2_05700</name>
</gene>
<protein>
    <submittedName>
        <fullName evidence="1">AAA family ATPase</fullName>
    </submittedName>
</protein>
<dbReference type="Proteomes" id="UP001612741">
    <property type="component" value="Unassembled WGS sequence"/>
</dbReference>
<proteinExistence type="predicted"/>
<dbReference type="Gene3D" id="3.40.1360.10">
    <property type="match status" value="1"/>
</dbReference>